<dbReference type="STRING" id="1077972.ARGLB_037_00820"/>
<proteinExistence type="predicted"/>
<dbReference type="AlphaFoldDB" id="H0QKN2"/>
<accession>H0QKN2</accession>
<dbReference type="EMBL" id="BAEG01000037">
    <property type="protein sequence ID" value="GAB13231.1"/>
    <property type="molecule type" value="Genomic_DNA"/>
</dbReference>
<comment type="caution">
    <text evidence="1">The sequence shown here is derived from an EMBL/GenBank/DDBJ whole genome shotgun (WGS) entry which is preliminary data.</text>
</comment>
<keyword evidence="2" id="KW-1185">Reference proteome</keyword>
<reference evidence="1 2" key="1">
    <citation type="submission" date="2011-12" db="EMBL/GenBank/DDBJ databases">
        <title>Whole genome shotgun sequence of Arthrobacter globiformis NBRC 12137.</title>
        <authorList>
            <person name="Miyazawa S."/>
            <person name="Hosoyama A."/>
            <person name="Tsuchikane K."/>
            <person name="Katsumata H."/>
            <person name="Yamazaki S."/>
            <person name="Fujita N."/>
        </authorList>
    </citation>
    <scope>NUCLEOTIDE SEQUENCE [LARGE SCALE GENOMIC DNA]</scope>
    <source>
        <strain evidence="1 2">NBRC 12137</strain>
    </source>
</reference>
<sequence>MALIDARTVSVSLLPRNGAVFRGTWRPSQGPGARLAVPAAPAAPRNILVDPLDLN</sequence>
<name>H0QKN2_ARTG1</name>
<dbReference type="Proteomes" id="UP000003828">
    <property type="component" value="Unassembled WGS sequence"/>
</dbReference>
<protein>
    <submittedName>
        <fullName evidence="1">Uncharacterized protein</fullName>
    </submittedName>
</protein>
<evidence type="ECO:0000313" key="2">
    <source>
        <dbReference type="Proteomes" id="UP000003828"/>
    </source>
</evidence>
<evidence type="ECO:0000313" key="1">
    <source>
        <dbReference type="EMBL" id="GAB13231.1"/>
    </source>
</evidence>
<gene>
    <name evidence="1" type="ORF">ARGLB_037_00820</name>
</gene>
<organism evidence="1 2">
    <name type="scientific">Arthrobacter globiformis (strain ATCC 8010 / DSM 20124 / JCM 1332 / NBRC 12137 / NCIMB 8907 / NRRL B-2979 / 168)</name>
    <dbReference type="NCBI Taxonomy" id="1077972"/>
    <lineage>
        <taxon>Bacteria</taxon>
        <taxon>Bacillati</taxon>
        <taxon>Actinomycetota</taxon>
        <taxon>Actinomycetes</taxon>
        <taxon>Micrococcales</taxon>
        <taxon>Micrococcaceae</taxon>
        <taxon>Arthrobacter</taxon>
    </lineage>
</organism>